<dbReference type="Gene3D" id="2.170.130.10">
    <property type="entry name" value="TonB-dependent receptor, plug domain"/>
    <property type="match status" value="1"/>
</dbReference>
<evidence type="ECO:0000256" key="8">
    <source>
        <dbReference type="ARBA" id="ARBA00023004"/>
    </source>
</evidence>
<dbReference type="InterPro" id="IPR000531">
    <property type="entry name" value="Beta-barrel_TonB"/>
</dbReference>
<feature type="domain" description="TonB-dependent receptor-like beta-barrel" evidence="18">
    <location>
        <begin position="244"/>
        <end position="699"/>
    </location>
</feature>
<dbReference type="InterPro" id="IPR010917">
    <property type="entry name" value="TonB_rcpt_CS"/>
</dbReference>
<dbReference type="InterPro" id="IPR039426">
    <property type="entry name" value="TonB-dep_rcpt-like"/>
</dbReference>
<evidence type="ECO:0000256" key="14">
    <source>
        <dbReference type="PROSITE-ProRule" id="PRU01360"/>
    </source>
</evidence>
<evidence type="ECO:0000259" key="18">
    <source>
        <dbReference type="Pfam" id="PF00593"/>
    </source>
</evidence>
<evidence type="ECO:0000256" key="15">
    <source>
        <dbReference type="PROSITE-ProRule" id="PRU10144"/>
    </source>
</evidence>
<feature type="chain" id="PRO_5003504074" evidence="17">
    <location>
        <begin position="40"/>
        <end position="733"/>
    </location>
</feature>
<dbReference type="AlphaFoldDB" id="G7TGD1"/>
<comment type="subcellular location">
    <subcellularLocation>
        <location evidence="1 14">Cell outer membrane</location>
        <topology evidence="1 14">Multi-pass membrane protein</topology>
    </subcellularLocation>
</comment>
<accession>G7TGD1</accession>
<dbReference type="Proteomes" id="UP000008851">
    <property type="component" value="Chromosome"/>
</dbReference>
<keyword evidence="13 14" id="KW-0998">Cell outer membrane</keyword>
<dbReference type="PROSITE" id="PS52016">
    <property type="entry name" value="TONB_DEPENDENT_REC_3"/>
    <property type="match status" value="1"/>
</dbReference>
<keyword evidence="9" id="KW-0406">Ion transport</keyword>
<dbReference type="PANTHER" id="PTHR32552:SF83">
    <property type="entry name" value="BLR3904 PROTEIN"/>
    <property type="match status" value="1"/>
</dbReference>
<dbReference type="InterPro" id="IPR010105">
    <property type="entry name" value="TonB_sidphr_rcpt"/>
</dbReference>
<organism evidence="20 21">
    <name type="scientific">Xanthomonas oryzae pv. oryzicola (strain BLS256)</name>
    <dbReference type="NCBI Taxonomy" id="383407"/>
    <lineage>
        <taxon>Bacteria</taxon>
        <taxon>Pseudomonadati</taxon>
        <taxon>Pseudomonadota</taxon>
        <taxon>Gammaproteobacteria</taxon>
        <taxon>Lysobacterales</taxon>
        <taxon>Lysobacteraceae</taxon>
        <taxon>Xanthomonas</taxon>
    </lineage>
</organism>
<evidence type="ECO:0000313" key="21">
    <source>
        <dbReference type="Proteomes" id="UP000008851"/>
    </source>
</evidence>
<dbReference type="SUPFAM" id="SSF56935">
    <property type="entry name" value="Porins"/>
    <property type="match status" value="1"/>
</dbReference>
<keyword evidence="10 16" id="KW-0798">TonB box</keyword>
<evidence type="ECO:0000256" key="6">
    <source>
        <dbReference type="ARBA" id="ARBA00022692"/>
    </source>
</evidence>
<comment type="similarity">
    <text evidence="2 14 16">Belongs to the TonB-dependent receptor family.</text>
</comment>
<feature type="short sequence motif" description="TonB C-terminal box" evidence="15">
    <location>
        <begin position="716"/>
        <end position="733"/>
    </location>
</feature>
<evidence type="ECO:0000256" key="13">
    <source>
        <dbReference type="ARBA" id="ARBA00023237"/>
    </source>
</evidence>
<name>G7TGD1_XANOB</name>
<evidence type="ECO:0000256" key="1">
    <source>
        <dbReference type="ARBA" id="ARBA00004571"/>
    </source>
</evidence>
<evidence type="ECO:0000256" key="10">
    <source>
        <dbReference type="ARBA" id="ARBA00023077"/>
    </source>
</evidence>
<reference evidence="20 21" key="1">
    <citation type="journal article" date="2011" name="J. Bacteriol.">
        <title>Two new complete genome sequences offer insight into host and tissue specificity of plant pathogenic Xanthomonas spp.</title>
        <authorList>
            <person name="Bogdanove A.J."/>
            <person name="Koebnik R."/>
            <person name="Lu H."/>
            <person name="Furutani A."/>
            <person name="Angiuoli S.V."/>
            <person name="Patil P.B."/>
            <person name="Van Sluys M.A."/>
            <person name="Ryan R.P."/>
            <person name="Meyer D.F."/>
            <person name="Han S.W."/>
            <person name="Aparna G."/>
            <person name="Rajaram M."/>
            <person name="Delcher A.L."/>
            <person name="Phillippy A.M."/>
            <person name="Puiu D."/>
            <person name="Schatz M.C."/>
            <person name="Shumway M."/>
            <person name="Sommer D.D."/>
            <person name="Trapnell C."/>
            <person name="Benahmed F."/>
            <person name="Dimitrov G."/>
            <person name="Madupu R."/>
            <person name="Radune D."/>
            <person name="Sullivan S."/>
            <person name="Jha G."/>
            <person name="Ishihara H."/>
            <person name="Lee S.W."/>
            <person name="Pandey A."/>
            <person name="Sharma V."/>
            <person name="Sriariyanun M."/>
            <person name="Szurek B."/>
            <person name="Vera-Cruz C.M."/>
            <person name="Dorman K.S."/>
            <person name="Ronald P.C."/>
            <person name="Verdier V."/>
            <person name="Dow J.M."/>
            <person name="Sonti R.V."/>
            <person name="Tsuge S."/>
            <person name="Brendel V.P."/>
            <person name="Rabinowicz P.D."/>
            <person name="Leach J.E."/>
            <person name="White F.F."/>
            <person name="Salzberg S.L."/>
        </authorList>
    </citation>
    <scope>NUCLEOTIDE SEQUENCE [LARGE SCALE GENOMIC DNA]</scope>
    <source>
        <strain evidence="20 21">BLS256</strain>
    </source>
</reference>
<evidence type="ECO:0000256" key="2">
    <source>
        <dbReference type="ARBA" id="ARBA00009810"/>
    </source>
</evidence>
<keyword evidence="8" id="KW-0408">Iron</keyword>
<dbReference type="EMBL" id="CP003057">
    <property type="protein sequence ID" value="AEQ97878.1"/>
    <property type="molecule type" value="Genomic_DNA"/>
</dbReference>
<dbReference type="GO" id="GO:0015891">
    <property type="term" value="P:siderophore transport"/>
    <property type="evidence" value="ECO:0007669"/>
    <property type="project" value="InterPro"/>
</dbReference>
<dbReference type="InterPro" id="IPR037066">
    <property type="entry name" value="Plug_dom_sf"/>
</dbReference>
<keyword evidence="6 14" id="KW-0812">Transmembrane</keyword>
<evidence type="ECO:0000256" key="9">
    <source>
        <dbReference type="ARBA" id="ARBA00023065"/>
    </source>
</evidence>
<dbReference type="CDD" id="cd01347">
    <property type="entry name" value="ligand_gated_channel"/>
    <property type="match status" value="1"/>
</dbReference>
<dbReference type="HOGENOM" id="CLU_008287_22_1_6"/>
<sequence>MSALISLSCRALPMSATFPLLSHCPLALVLAFCCAPALAQQQPDADAVELDAVNVRGERVETSTALSGFGATRLLDAPASIALIDRQQLLDRQARVLSEVLRADASAGDAYAPIGYYENFVVRGYSLNAANSYRINGMSAVGEQSIALENKQQVQLLKGLAGLQSGVNEPAGLIDYRTKRPEQVRSVTLGTDEQGSRYLAADLGDWFGAERTLGVRINAAREDIDSDVDHADGYRNFLSLAGDWKITPQALLQLDVEYQHRQQRSVPGYQLLGGTQVPRDIDVHRLLGYQPWARPVEMDSLNAQLRYAYQFNDDWRATADASRSRSTINDFSAFAWGCYGAASCADIATPNFFSAQGEYDVYDYRSPDDTRVHDQLRATLEGRVATGALEHRLSVGGEWLRRTIDRFGSVNALIGSGSIDRDPEVFAQTDVPLAPKQRRLDSRQRALVLADRIGLGAQWELSLGARYVQLDERSFDHDGLLERRTRKHTVLPQAALLFKPQQNLSLYASYAKSLAAGGTAPWFADNADEILPPTNAYQLETGAKIDLQGLRLGAALFDIRQAYQFTQPQADGGLLYVQQGRLHNRGLELSADGAATRQLRLFASIAAIRARAEDTDIAEYEGHQAINVPKLRASVQADYSVPGVDELALLAGVQYSGRKFADRLGNASVPAYAVANLGARYATALGGLATTWRLNVDNVFDKRYWRDSGEYQGDAYLFPGAPRTARLTVQVDF</sequence>
<dbReference type="GO" id="GO:0009279">
    <property type="term" value="C:cell outer membrane"/>
    <property type="evidence" value="ECO:0007669"/>
    <property type="project" value="UniProtKB-SubCell"/>
</dbReference>
<dbReference type="KEGG" id="xor:XOC_3788"/>
<keyword evidence="3 14" id="KW-0813">Transport</keyword>
<dbReference type="Pfam" id="PF00593">
    <property type="entry name" value="TonB_dep_Rec_b-barrel"/>
    <property type="match status" value="1"/>
</dbReference>
<dbReference type="InterPro" id="IPR036942">
    <property type="entry name" value="Beta-barrel_TonB_sf"/>
</dbReference>
<dbReference type="NCBIfam" id="TIGR01783">
    <property type="entry name" value="TonB-siderophor"/>
    <property type="match status" value="1"/>
</dbReference>
<evidence type="ECO:0000256" key="3">
    <source>
        <dbReference type="ARBA" id="ARBA00022448"/>
    </source>
</evidence>
<dbReference type="GO" id="GO:0015344">
    <property type="term" value="F:siderophore uptake transmembrane transporter activity"/>
    <property type="evidence" value="ECO:0007669"/>
    <property type="project" value="TreeGrafter"/>
</dbReference>
<evidence type="ECO:0000256" key="17">
    <source>
        <dbReference type="SAM" id="SignalP"/>
    </source>
</evidence>
<evidence type="ECO:0000256" key="7">
    <source>
        <dbReference type="ARBA" id="ARBA00022729"/>
    </source>
</evidence>
<keyword evidence="11 14" id="KW-0472">Membrane</keyword>
<evidence type="ECO:0000256" key="4">
    <source>
        <dbReference type="ARBA" id="ARBA00022452"/>
    </source>
</evidence>
<keyword evidence="12 20" id="KW-0675">Receptor</keyword>
<evidence type="ECO:0000313" key="20">
    <source>
        <dbReference type="EMBL" id="AEQ97878.1"/>
    </source>
</evidence>
<evidence type="ECO:0000256" key="5">
    <source>
        <dbReference type="ARBA" id="ARBA00022496"/>
    </source>
</evidence>
<evidence type="ECO:0000256" key="16">
    <source>
        <dbReference type="RuleBase" id="RU003357"/>
    </source>
</evidence>
<evidence type="ECO:0000259" key="19">
    <source>
        <dbReference type="Pfam" id="PF07715"/>
    </source>
</evidence>
<proteinExistence type="inferred from homology"/>
<feature type="signal peptide" evidence="17">
    <location>
        <begin position="1"/>
        <end position="39"/>
    </location>
</feature>
<dbReference type="PANTHER" id="PTHR32552">
    <property type="entry name" value="FERRICHROME IRON RECEPTOR-RELATED"/>
    <property type="match status" value="1"/>
</dbReference>
<dbReference type="Pfam" id="PF07715">
    <property type="entry name" value="Plug"/>
    <property type="match status" value="1"/>
</dbReference>
<dbReference type="GO" id="GO:0038023">
    <property type="term" value="F:signaling receptor activity"/>
    <property type="evidence" value="ECO:0007669"/>
    <property type="project" value="InterPro"/>
</dbReference>
<dbReference type="InterPro" id="IPR012910">
    <property type="entry name" value="Plug_dom"/>
</dbReference>
<dbReference type="eggNOG" id="COG4773">
    <property type="taxonomic scope" value="Bacteria"/>
</dbReference>
<keyword evidence="5" id="KW-0410">Iron transport</keyword>
<evidence type="ECO:0000256" key="11">
    <source>
        <dbReference type="ARBA" id="ARBA00023136"/>
    </source>
</evidence>
<evidence type="ECO:0000256" key="12">
    <source>
        <dbReference type="ARBA" id="ARBA00023170"/>
    </source>
</evidence>
<protein>
    <submittedName>
        <fullName evidence="20">Iron receptor</fullName>
    </submittedName>
</protein>
<gene>
    <name evidence="20" type="ORF">XOC_3788</name>
</gene>
<dbReference type="Gene3D" id="2.40.170.20">
    <property type="entry name" value="TonB-dependent receptor, beta-barrel domain"/>
    <property type="match status" value="1"/>
</dbReference>
<feature type="domain" description="TonB-dependent receptor plug" evidence="19">
    <location>
        <begin position="74"/>
        <end position="172"/>
    </location>
</feature>
<keyword evidence="7 17" id="KW-0732">Signal</keyword>
<keyword evidence="4 14" id="KW-1134">Transmembrane beta strand</keyword>
<dbReference type="PROSITE" id="PS01156">
    <property type="entry name" value="TONB_DEPENDENT_REC_2"/>
    <property type="match status" value="1"/>
</dbReference>